<dbReference type="Proteomes" id="UP000887561">
    <property type="component" value="Unplaced"/>
</dbReference>
<comment type="pathway">
    <text evidence="6">Protein modification; protein ubiquitination.</text>
</comment>
<organism evidence="8 9">
    <name type="scientific">Meloidogyne javanica</name>
    <name type="common">Root-knot nematode worm</name>
    <dbReference type="NCBI Taxonomy" id="6303"/>
    <lineage>
        <taxon>Eukaryota</taxon>
        <taxon>Metazoa</taxon>
        <taxon>Ecdysozoa</taxon>
        <taxon>Nematoda</taxon>
        <taxon>Chromadorea</taxon>
        <taxon>Rhabditida</taxon>
        <taxon>Tylenchina</taxon>
        <taxon>Tylenchomorpha</taxon>
        <taxon>Tylenchoidea</taxon>
        <taxon>Meloidogynidae</taxon>
        <taxon>Meloidogyninae</taxon>
        <taxon>Meloidogyne</taxon>
        <taxon>Meloidogyne incognita group</taxon>
    </lineage>
</organism>
<evidence type="ECO:0000256" key="7">
    <source>
        <dbReference type="SAM" id="MobiDB-lite"/>
    </source>
</evidence>
<dbReference type="GO" id="GO:0006325">
    <property type="term" value="P:chromatin organization"/>
    <property type="evidence" value="ECO:0007669"/>
    <property type="project" value="UniProtKB-KW"/>
</dbReference>
<comment type="similarity">
    <text evidence="6">Belongs to the BRE1 family.</text>
</comment>
<evidence type="ECO:0000313" key="8">
    <source>
        <dbReference type="Proteomes" id="UP000887561"/>
    </source>
</evidence>
<dbReference type="GO" id="GO:0005634">
    <property type="term" value="C:nucleus"/>
    <property type="evidence" value="ECO:0007669"/>
    <property type="project" value="UniProtKB-SubCell"/>
</dbReference>
<evidence type="ECO:0000256" key="5">
    <source>
        <dbReference type="ARBA" id="ARBA00023242"/>
    </source>
</evidence>
<evidence type="ECO:0000256" key="4">
    <source>
        <dbReference type="ARBA" id="ARBA00022833"/>
    </source>
</evidence>
<dbReference type="PANTHER" id="PTHR23163:SF0">
    <property type="entry name" value="E3 UBIQUITIN-PROTEIN LIGASE BRE1"/>
    <property type="match status" value="1"/>
</dbReference>
<dbReference type="GO" id="GO:0016567">
    <property type="term" value="P:protein ubiquitination"/>
    <property type="evidence" value="ECO:0007669"/>
    <property type="project" value="UniProtKB-UniRule"/>
</dbReference>
<dbReference type="EC" id="2.3.2.27" evidence="6"/>
<protein>
    <recommendedName>
        <fullName evidence="6">E3 ubiquitin protein ligase</fullName>
        <ecNumber evidence="6">2.3.2.27</ecNumber>
    </recommendedName>
</protein>
<keyword evidence="4 6" id="KW-0862">Zinc</keyword>
<keyword evidence="6" id="KW-0833">Ubl conjugation pathway</keyword>
<comment type="catalytic activity">
    <reaction evidence="6">
        <text>S-ubiquitinyl-[E2 ubiquitin-conjugating enzyme]-L-cysteine + [acceptor protein]-L-lysine = [E2 ubiquitin-conjugating enzyme]-L-cysteine + N(6)-ubiquitinyl-[acceptor protein]-L-lysine.</text>
        <dbReference type="EC" id="2.3.2.27"/>
    </reaction>
</comment>
<keyword evidence="3 6" id="KW-0863">Zinc-finger</keyword>
<keyword evidence="5 6" id="KW-0539">Nucleus</keyword>
<sequence length="234" mass="27278">MTKRSLASEDSDDDEIQASSSEARVDSPHTKKRRFVEFEPIRICSIGSVVFGRPRLGHTPDRLLFGWLEAKVGLPRLAPDRTPSEPKFGVGEIEHKVLRAQHYKLCERFRYKQKIQQELEKRIEEFERRQVQDDAVNCIINRYWNRLDADIQLLLQRFGEETPQLQLDTEAKEETTSSPPQGKHFLNLLAQWSCDELDDKMKQRVEFSQRAIAKLLLTCARISERNGRLCDLLK</sequence>
<feature type="region of interest" description="Disordered" evidence="7">
    <location>
        <begin position="1"/>
        <end position="29"/>
    </location>
</feature>
<keyword evidence="6" id="KW-0156">Chromatin regulator</keyword>
<accession>A0A915N0D0</accession>
<dbReference type="AlphaFoldDB" id="A0A915N0D0"/>
<evidence type="ECO:0000256" key="1">
    <source>
        <dbReference type="ARBA" id="ARBA00004123"/>
    </source>
</evidence>
<evidence type="ECO:0000313" key="9">
    <source>
        <dbReference type="WBParaSite" id="scaffold5784_cov168.g9985"/>
    </source>
</evidence>
<keyword evidence="2 6" id="KW-0479">Metal-binding</keyword>
<keyword evidence="8" id="KW-1185">Reference proteome</keyword>
<dbReference type="InterPro" id="IPR013956">
    <property type="entry name" value="E3_ubiquit_lig_Bre1"/>
</dbReference>
<dbReference type="GO" id="GO:0033503">
    <property type="term" value="C:HULC complex"/>
    <property type="evidence" value="ECO:0007669"/>
    <property type="project" value="TreeGrafter"/>
</dbReference>
<dbReference type="WBParaSite" id="scaffold5784_cov168.g9985">
    <property type="protein sequence ID" value="scaffold5784_cov168.g9985"/>
    <property type="gene ID" value="scaffold5784_cov168.g9985"/>
</dbReference>
<dbReference type="GO" id="GO:0008270">
    <property type="term" value="F:zinc ion binding"/>
    <property type="evidence" value="ECO:0007669"/>
    <property type="project" value="UniProtKB-KW"/>
</dbReference>
<name>A0A915N0D0_MELJA</name>
<comment type="subcellular location">
    <subcellularLocation>
        <location evidence="1 6">Nucleus</location>
    </subcellularLocation>
</comment>
<evidence type="ECO:0000256" key="6">
    <source>
        <dbReference type="RuleBase" id="RU365038"/>
    </source>
</evidence>
<reference evidence="9" key="1">
    <citation type="submission" date="2022-11" db="UniProtKB">
        <authorList>
            <consortium name="WormBaseParasite"/>
        </authorList>
    </citation>
    <scope>IDENTIFICATION</scope>
</reference>
<dbReference type="GO" id="GO:0061630">
    <property type="term" value="F:ubiquitin protein ligase activity"/>
    <property type="evidence" value="ECO:0007669"/>
    <property type="project" value="UniProtKB-EC"/>
</dbReference>
<dbReference type="PANTHER" id="PTHR23163">
    <property type="entry name" value="RING FINGER PROTEIN-RELATED"/>
    <property type="match status" value="1"/>
</dbReference>
<keyword evidence="6" id="KW-0175">Coiled coil</keyword>
<keyword evidence="6" id="KW-0808">Transferase</keyword>
<evidence type="ECO:0000256" key="3">
    <source>
        <dbReference type="ARBA" id="ARBA00022771"/>
    </source>
</evidence>
<proteinExistence type="inferred from homology"/>
<evidence type="ECO:0000256" key="2">
    <source>
        <dbReference type="ARBA" id="ARBA00022723"/>
    </source>
</evidence>